<name>A0A845PUY9_9FLAO</name>
<dbReference type="CDD" id="cd07534">
    <property type="entry name" value="HAD_CAP"/>
    <property type="match status" value="1"/>
</dbReference>
<accession>A0A845PUY9</accession>
<dbReference type="SFLD" id="SFLDS00003">
    <property type="entry name" value="Haloacid_Dehalogenase"/>
    <property type="match status" value="1"/>
</dbReference>
<comment type="caution">
    <text evidence="2">The sequence shown here is derived from an EMBL/GenBank/DDBJ whole genome shotgun (WGS) entry which is preliminary data.</text>
</comment>
<evidence type="ECO:0000256" key="1">
    <source>
        <dbReference type="ARBA" id="ARBA00022729"/>
    </source>
</evidence>
<evidence type="ECO:0000313" key="3">
    <source>
        <dbReference type="Proteomes" id="UP000553459"/>
    </source>
</evidence>
<dbReference type="Gene3D" id="3.40.50.1000">
    <property type="entry name" value="HAD superfamily/HAD-like"/>
    <property type="match status" value="1"/>
</dbReference>
<dbReference type="PIRSF" id="PIRSF019271">
    <property type="entry name" value="Acid_Ptase_C"/>
    <property type="match status" value="1"/>
</dbReference>
<dbReference type="AlphaFoldDB" id="A0A845PUY9"/>
<dbReference type="InterPro" id="IPR005519">
    <property type="entry name" value="Acid_phosphat_B-like"/>
</dbReference>
<dbReference type="PANTHER" id="PTHR31284">
    <property type="entry name" value="ACID PHOSPHATASE-LIKE PROTEIN"/>
    <property type="match status" value="1"/>
</dbReference>
<gene>
    <name evidence="2" type="ORF">GNY06_04610</name>
</gene>
<keyword evidence="1" id="KW-0732">Signal</keyword>
<dbReference type="PROSITE" id="PS51257">
    <property type="entry name" value="PROKAR_LIPOPROTEIN"/>
    <property type="match status" value="1"/>
</dbReference>
<dbReference type="InterPro" id="IPR036412">
    <property type="entry name" value="HAD-like_sf"/>
</dbReference>
<dbReference type="Proteomes" id="UP000553459">
    <property type="component" value="Unassembled WGS sequence"/>
</dbReference>
<reference evidence="2 3" key="1">
    <citation type="submission" date="2019-11" db="EMBL/GenBank/DDBJ databases">
        <title>Characterization of Elizabethkingia argenteiflava sp. nov., isolated from inner surface of Soybean Pods.</title>
        <authorList>
            <person name="Mo S."/>
        </authorList>
    </citation>
    <scope>NUCLEOTIDE SEQUENCE [LARGE SCALE GENOMIC DNA]</scope>
    <source>
        <strain evidence="2 3">YB22</strain>
    </source>
</reference>
<dbReference type="NCBIfam" id="TIGR01533">
    <property type="entry name" value="lipo_e_P4"/>
    <property type="match status" value="1"/>
</dbReference>
<dbReference type="SFLD" id="SFLDG01125">
    <property type="entry name" value="C1.1:_Acid_Phosphatase_Like"/>
    <property type="match status" value="1"/>
</dbReference>
<dbReference type="InterPro" id="IPR023214">
    <property type="entry name" value="HAD_sf"/>
</dbReference>
<keyword evidence="2" id="KW-0449">Lipoprotein</keyword>
<dbReference type="GO" id="GO:0009279">
    <property type="term" value="C:cell outer membrane"/>
    <property type="evidence" value="ECO:0007669"/>
    <property type="project" value="InterPro"/>
</dbReference>
<keyword evidence="3" id="KW-1185">Reference proteome</keyword>
<dbReference type="RefSeq" id="WP_166519013.1">
    <property type="nucleotide sequence ID" value="NZ_JAAABJ010000399.1"/>
</dbReference>
<protein>
    <submittedName>
        <fullName evidence="2">5'-nucleotidase, lipoprotein e(P4) family</fullName>
    </submittedName>
</protein>
<dbReference type="PANTHER" id="PTHR31284:SF10">
    <property type="entry name" value="ACID PHOSPHATASE-LIKE PROTEIN"/>
    <property type="match status" value="1"/>
</dbReference>
<evidence type="ECO:0000313" key="2">
    <source>
        <dbReference type="EMBL" id="NAW50696.1"/>
    </source>
</evidence>
<organism evidence="2 3">
    <name type="scientific">Elizabethkingia argenteiflava</name>
    <dbReference type="NCBI Taxonomy" id="2681556"/>
    <lineage>
        <taxon>Bacteria</taxon>
        <taxon>Pseudomonadati</taxon>
        <taxon>Bacteroidota</taxon>
        <taxon>Flavobacteriia</taxon>
        <taxon>Flavobacteriales</taxon>
        <taxon>Weeksellaceae</taxon>
        <taxon>Elizabethkingia</taxon>
    </lineage>
</organism>
<dbReference type="EMBL" id="JAAABJ010000399">
    <property type="protein sequence ID" value="NAW50696.1"/>
    <property type="molecule type" value="Genomic_DNA"/>
</dbReference>
<dbReference type="SUPFAM" id="SSF56784">
    <property type="entry name" value="HAD-like"/>
    <property type="match status" value="1"/>
</dbReference>
<sequence>MKKILFWGGLVLSLLSCSTRKYQNTQDLINATVWMQNSGEYKALTLQAYQLAQLRLTEILKSKDITDKPRAIVLDIDETILDNSPYQAYQIKNHKSFNQKDWNSWTSLAKAEPIAGALDFLHFAKDKGVEIFYLSNRYESERAATLTNLQKKNFPFADNEHLILKTHQSNKEERRQKITERYNIVLFFGDNLSDFSDLYYYNNNGKTAAEKVLENPKVFGRRFIILPNAMYGDWESTLYKKNMHKKLRTDQIKINSLRDFKK</sequence>
<dbReference type="InterPro" id="IPR006423">
    <property type="entry name" value="Lipo_e_P4"/>
</dbReference>
<dbReference type="Pfam" id="PF03767">
    <property type="entry name" value="Acid_phosphat_B"/>
    <property type="match status" value="1"/>
</dbReference>
<proteinExistence type="predicted"/>